<dbReference type="Gene3D" id="3.40.390.10">
    <property type="entry name" value="Collagenase (Catalytic Domain)"/>
    <property type="match status" value="1"/>
</dbReference>
<proteinExistence type="predicted"/>
<dbReference type="PROSITE" id="PS51257">
    <property type="entry name" value="PROKAR_LIPOPROTEIN"/>
    <property type="match status" value="1"/>
</dbReference>
<dbReference type="Proteomes" id="UP000295620">
    <property type="component" value="Unassembled WGS sequence"/>
</dbReference>
<keyword evidence="1" id="KW-0732">Signal</keyword>
<dbReference type="SUPFAM" id="SSF55486">
    <property type="entry name" value="Metalloproteases ('zincins'), catalytic domain"/>
    <property type="match status" value="1"/>
</dbReference>
<accession>A0A4R6SR38</accession>
<dbReference type="AlphaFoldDB" id="A0A4R6SR38"/>
<organism evidence="2 3">
    <name type="scientific">Pedobacter metabolipauper</name>
    <dbReference type="NCBI Taxonomy" id="425513"/>
    <lineage>
        <taxon>Bacteria</taxon>
        <taxon>Pseudomonadati</taxon>
        <taxon>Bacteroidota</taxon>
        <taxon>Sphingobacteriia</taxon>
        <taxon>Sphingobacteriales</taxon>
        <taxon>Sphingobacteriaceae</taxon>
        <taxon>Pedobacter</taxon>
    </lineage>
</organism>
<protein>
    <submittedName>
        <fullName evidence="2">Dual-action HEIGH metallo-peptidase</fullName>
    </submittedName>
</protein>
<gene>
    <name evidence="2" type="ORF">ATK78_3576</name>
</gene>
<dbReference type="RefSeq" id="WP_133577420.1">
    <property type="nucleotide sequence ID" value="NZ_SNYC01000006.1"/>
</dbReference>
<name>A0A4R6SR38_9SPHI</name>
<sequence>MKTQTTLNRFTIRLALAAVLLTSVISSCKKTDEPTAEASHKQAIDAATLSKIETLGYSTKEIKDLGAYYLVENDILLSKETLAKSKGIEKLMGLDQGISQAQTPYLISGSYQNVTISIDQSIWGNSTWYSAVVQAVVIWNSTANSNIKLNLFIKDYDPSLLADIEIRGDNGAFDIYTAAGALPPTYDGKPGNLILVNTDFRDPNTNYFIDNSQTTWNMIHEIGHTLGLRHTNWDEMDEGYAAQIPNTPNTDAYSVMNGGTAISSYSSSYPALPSVYDAAAITTLYPINTSSTVVPMISGPSTFSGERTFHMSYKSLEAGLSYHWEVTGISGTTYYYGYTGSENIFELSLSPGSYQIKCSVYGGKYSTTGIATKNVTVN</sequence>
<keyword evidence="3" id="KW-1185">Reference proteome</keyword>
<dbReference type="OrthoDB" id="626541at2"/>
<evidence type="ECO:0000313" key="2">
    <source>
        <dbReference type="EMBL" id="TDQ07450.1"/>
    </source>
</evidence>
<evidence type="ECO:0000313" key="3">
    <source>
        <dbReference type="Proteomes" id="UP000295620"/>
    </source>
</evidence>
<dbReference type="InterPro" id="IPR024079">
    <property type="entry name" value="MetalloPept_cat_dom_sf"/>
</dbReference>
<reference evidence="2 3" key="1">
    <citation type="submission" date="2019-03" db="EMBL/GenBank/DDBJ databases">
        <title>Genomic Encyclopedia of Archaeal and Bacterial Type Strains, Phase II (KMG-II): from individual species to whole genera.</title>
        <authorList>
            <person name="Goeker M."/>
        </authorList>
    </citation>
    <scope>NUCLEOTIDE SEQUENCE [LARGE SCALE GENOMIC DNA]</scope>
    <source>
        <strain evidence="2 3">DSM 19035</strain>
    </source>
</reference>
<comment type="caution">
    <text evidence="2">The sequence shown here is derived from an EMBL/GenBank/DDBJ whole genome shotgun (WGS) entry which is preliminary data.</text>
</comment>
<evidence type="ECO:0000256" key="1">
    <source>
        <dbReference type="SAM" id="SignalP"/>
    </source>
</evidence>
<feature type="chain" id="PRO_5020542989" evidence="1">
    <location>
        <begin position="18"/>
        <end position="378"/>
    </location>
</feature>
<feature type="signal peptide" evidence="1">
    <location>
        <begin position="1"/>
        <end position="17"/>
    </location>
</feature>
<dbReference type="GO" id="GO:0008237">
    <property type="term" value="F:metallopeptidase activity"/>
    <property type="evidence" value="ECO:0007669"/>
    <property type="project" value="InterPro"/>
</dbReference>
<dbReference type="EMBL" id="SNYC01000006">
    <property type="protein sequence ID" value="TDQ07450.1"/>
    <property type="molecule type" value="Genomic_DNA"/>
</dbReference>